<accession>A0ABS9YUQ8</accession>
<dbReference type="RefSeq" id="WP_243071347.1">
    <property type="nucleotide sequence ID" value="NZ_JAIVFL010000001.1"/>
</dbReference>
<keyword evidence="2" id="KW-1185">Reference proteome</keyword>
<organism evidence="1 2">
    <name type="scientific">Candidatus Mycolicibacterium alkanivorans</name>
    <dbReference type="NCBI Taxonomy" id="2954114"/>
    <lineage>
        <taxon>Bacteria</taxon>
        <taxon>Bacillati</taxon>
        <taxon>Actinomycetota</taxon>
        <taxon>Actinomycetes</taxon>
        <taxon>Mycobacteriales</taxon>
        <taxon>Mycobacteriaceae</taxon>
        <taxon>Mycolicibacterium</taxon>
    </lineage>
</organism>
<name>A0ABS9YUQ8_9MYCO</name>
<comment type="caution">
    <text evidence="1">The sequence shown here is derived from an EMBL/GenBank/DDBJ whole genome shotgun (WGS) entry which is preliminary data.</text>
</comment>
<evidence type="ECO:0000313" key="1">
    <source>
        <dbReference type="EMBL" id="MCI4674980.1"/>
    </source>
</evidence>
<proteinExistence type="predicted"/>
<gene>
    <name evidence="1" type="ORF">K9U37_08745</name>
</gene>
<evidence type="ECO:0000313" key="2">
    <source>
        <dbReference type="Proteomes" id="UP001139068"/>
    </source>
</evidence>
<dbReference type="Proteomes" id="UP001139068">
    <property type="component" value="Unassembled WGS sequence"/>
</dbReference>
<reference evidence="1" key="1">
    <citation type="journal article" date="2022" name="ISME J.">
        <title>Identification of active gaseous-alkane degraders at natural gas seeps.</title>
        <authorList>
            <person name="Farhan Ul Haque M."/>
            <person name="Hernandez M."/>
            <person name="Crombie A.T."/>
            <person name="Murrell J.C."/>
        </authorList>
    </citation>
    <scope>NUCLEOTIDE SEQUENCE</scope>
    <source>
        <strain evidence="1">ANDR5</strain>
    </source>
</reference>
<protein>
    <submittedName>
        <fullName evidence="1">Uncharacterized protein</fullName>
    </submittedName>
</protein>
<dbReference type="EMBL" id="JAIVFL010000001">
    <property type="protein sequence ID" value="MCI4674980.1"/>
    <property type="molecule type" value="Genomic_DNA"/>
</dbReference>
<sequence>MPHPRSGKPVEFLLTHQGRRISVDTLRYGRLLDETVGVEYERALTLAKSRIGPVLPQRTQLPISDLSGGGATDWKDTPTIKARLAGGYCLRTQAQGTCAYANICEHCPNFRTESTFLPILAAQRADAAALATDADRRGWGQ</sequence>